<evidence type="ECO:0000256" key="12">
    <source>
        <dbReference type="ARBA" id="ARBA00048707"/>
    </source>
</evidence>
<dbReference type="InterPro" id="IPR002833">
    <property type="entry name" value="PTH2"/>
</dbReference>
<organism evidence="14 15">
    <name type="scientific">Babesia caballi</name>
    <dbReference type="NCBI Taxonomy" id="5871"/>
    <lineage>
        <taxon>Eukaryota</taxon>
        <taxon>Sar</taxon>
        <taxon>Alveolata</taxon>
        <taxon>Apicomplexa</taxon>
        <taxon>Aconoidasida</taxon>
        <taxon>Piroplasmida</taxon>
        <taxon>Babesiidae</taxon>
        <taxon>Babesia</taxon>
    </lineage>
</organism>
<keyword evidence="8" id="KW-0249">Electron transport</keyword>
<keyword evidence="15" id="KW-1185">Reference proteome</keyword>
<reference evidence="14 15" key="1">
    <citation type="submission" date="2021-06" db="EMBL/GenBank/DDBJ databases">
        <title>Genome sequence of Babesia caballi.</title>
        <authorList>
            <person name="Yamagishi J."/>
            <person name="Kidaka T."/>
            <person name="Ochi A."/>
        </authorList>
    </citation>
    <scope>NUCLEOTIDE SEQUENCE [LARGE SCALE GENOMIC DNA]</scope>
    <source>
        <strain evidence="14">USDA-D6B2</strain>
    </source>
</reference>
<dbReference type="InterPro" id="IPR003197">
    <property type="entry name" value="QCR7"/>
</dbReference>
<gene>
    <name evidence="14" type="ORF">BcabD6B2_24160</name>
</gene>
<dbReference type="Pfam" id="PF01981">
    <property type="entry name" value="PTH2"/>
    <property type="match status" value="1"/>
</dbReference>
<dbReference type="EC" id="3.1.1.29" evidence="3"/>
<dbReference type="GeneID" id="94194462"/>
<comment type="catalytic activity">
    <reaction evidence="12">
        <text>an N-acyl-L-alpha-aminoacyl-tRNA + H2O = an N-acyl-L-amino acid + a tRNA + H(+)</text>
        <dbReference type="Rhea" id="RHEA:54448"/>
        <dbReference type="Rhea" id="RHEA-COMP:10123"/>
        <dbReference type="Rhea" id="RHEA-COMP:13883"/>
        <dbReference type="ChEBI" id="CHEBI:15377"/>
        <dbReference type="ChEBI" id="CHEBI:15378"/>
        <dbReference type="ChEBI" id="CHEBI:59874"/>
        <dbReference type="ChEBI" id="CHEBI:78442"/>
        <dbReference type="ChEBI" id="CHEBI:138191"/>
        <dbReference type="EC" id="3.1.1.29"/>
    </reaction>
</comment>
<dbReference type="Proteomes" id="UP001497744">
    <property type="component" value="Unassembled WGS sequence"/>
</dbReference>
<keyword evidence="6" id="KW-0999">Mitochondrion inner membrane</keyword>
<dbReference type="PANTHER" id="PTHR12649:SF11">
    <property type="entry name" value="PEPTIDYL-TRNA HYDROLASE 2, MITOCHONDRIAL"/>
    <property type="match status" value="1"/>
</dbReference>
<dbReference type="RefSeq" id="XP_067715050.1">
    <property type="nucleotide sequence ID" value="XM_067858949.1"/>
</dbReference>
<comment type="caution">
    <text evidence="14">The sequence shown here is derived from an EMBL/GenBank/DDBJ whole genome shotgun (WGS) entry which is preliminary data.</text>
</comment>
<keyword evidence="9" id="KW-0496">Mitochondrion</keyword>
<dbReference type="SUPFAM" id="SSF102462">
    <property type="entry name" value="Peptidyl-tRNA hydrolase II"/>
    <property type="match status" value="1"/>
</dbReference>
<dbReference type="Gene3D" id="1.10.1090.10">
    <property type="entry name" value="Cytochrome b-c1 complex subunit 7"/>
    <property type="match status" value="1"/>
</dbReference>
<keyword evidence="7" id="KW-0378">Hydrolase</keyword>
<feature type="compositionally biased region" description="Polar residues" evidence="13">
    <location>
        <begin position="159"/>
        <end position="169"/>
    </location>
</feature>
<feature type="region of interest" description="Disordered" evidence="13">
    <location>
        <begin position="115"/>
        <end position="176"/>
    </location>
</feature>
<evidence type="ECO:0000256" key="2">
    <source>
        <dbReference type="ARBA" id="ARBA00008554"/>
    </source>
</evidence>
<dbReference type="GO" id="GO:0004045">
    <property type="term" value="F:peptidyl-tRNA hydrolase activity"/>
    <property type="evidence" value="ECO:0007669"/>
    <property type="project" value="UniProtKB-EC"/>
</dbReference>
<dbReference type="SUPFAM" id="SSF81524">
    <property type="entry name" value="14 kDa protein of cytochrome bc1 complex (Ubiquinol-cytochrome c reductase)"/>
    <property type="match status" value="1"/>
</dbReference>
<sequence>MVRKTKGAPRKDSAIKYVRESAEDDDGGSEVKLVLCVRTDLEMGKGKIAAQCGHAALGAYLDSVDRKNPYLDAWMSDGQKKVVLKVKVRKELVDTKVAAEPRGNGRVEEQRGCREGPISHHVRRGEDTDTSGLVYSHRNRTRGCPTYPGGRAAPEVAPHSQTRPKTSLQYGRVPGKGNGAKMLVNRTLGKIAAAAAQRTKRQSLQPTAGIRRIERGPGVLTKVYRALVAPWFFRMISGPLERWQHACLTRYLREHGLLYDDLMSEREPIVERALEMLPEDLATARFRRIARGMHISTLRMYPPLEEQNYDPFVPYLAPYIEEAKFQIQEEEELLGYHPQDRRIFCGGTTGFGDMEPGMHFLTSLPNLYGGGMGNMKKK</sequence>
<accession>A0AAV4LV51</accession>
<dbReference type="GO" id="GO:0006122">
    <property type="term" value="P:mitochondrial electron transport, ubiquinol to cytochrome c"/>
    <property type="evidence" value="ECO:0007669"/>
    <property type="project" value="InterPro"/>
</dbReference>
<protein>
    <recommendedName>
        <fullName evidence="3">peptidyl-tRNA hydrolase</fullName>
        <ecNumber evidence="3">3.1.1.29</ecNumber>
    </recommendedName>
</protein>
<evidence type="ECO:0000256" key="5">
    <source>
        <dbReference type="ARBA" id="ARBA00022660"/>
    </source>
</evidence>
<dbReference type="Pfam" id="PF02271">
    <property type="entry name" value="UCR_14kD"/>
    <property type="match status" value="1"/>
</dbReference>
<dbReference type="GO" id="GO:0045275">
    <property type="term" value="C:respiratory chain complex III"/>
    <property type="evidence" value="ECO:0007669"/>
    <property type="project" value="InterPro"/>
</dbReference>
<evidence type="ECO:0000256" key="6">
    <source>
        <dbReference type="ARBA" id="ARBA00022792"/>
    </source>
</evidence>
<evidence type="ECO:0000256" key="7">
    <source>
        <dbReference type="ARBA" id="ARBA00022801"/>
    </source>
</evidence>
<evidence type="ECO:0000313" key="14">
    <source>
        <dbReference type="EMBL" id="GIX62981.1"/>
    </source>
</evidence>
<evidence type="ECO:0000256" key="3">
    <source>
        <dbReference type="ARBA" id="ARBA00013260"/>
    </source>
</evidence>
<evidence type="ECO:0000256" key="10">
    <source>
        <dbReference type="ARBA" id="ARBA00023136"/>
    </source>
</evidence>
<name>A0AAV4LV51_BABCB</name>
<evidence type="ECO:0000256" key="11">
    <source>
        <dbReference type="ARBA" id="ARBA00038050"/>
    </source>
</evidence>
<comment type="similarity">
    <text evidence="11">Belongs to the PTH2 family.</text>
</comment>
<dbReference type="GO" id="GO:0005743">
    <property type="term" value="C:mitochondrial inner membrane"/>
    <property type="evidence" value="ECO:0007669"/>
    <property type="project" value="UniProtKB-SubCell"/>
</dbReference>
<evidence type="ECO:0000256" key="13">
    <source>
        <dbReference type="SAM" id="MobiDB-lite"/>
    </source>
</evidence>
<dbReference type="EMBL" id="BPLF01000002">
    <property type="protein sequence ID" value="GIX62981.1"/>
    <property type="molecule type" value="Genomic_DNA"/>
</dbReference>
<proteinExistence type="inferred from homology"/>
<keyword evidence="5" id="KW-0679">Respiratory chain</keyword>
<dbReference type="Gene3D" id="3.40.1490.10">
    <property type="entry name" value="Bit1"/>
    <property type="match status" value="1"/>
</dbReference>
<dbReference type="InterPro" id="IPR036544">
    <property type="entry name" value="QCR7_sf"/>
</dbReference>
<dbReference type="InterPro" id="IPR023476">
    <property type="entry name" value="Pep_tRNA_hydro_II_dom_sf"/>
</dbReference>
<evidence type="ECO:0000313" key="15">
    <source>
        <dbReference type="Proteomes" id="UP001497744"/>
    </source>
</evidence>
<comment type="subcellular location">
    <subcellularLocation>
        <location evidence="1">Mitochondrion inner membrane</location>
        <topology evidence="1">Peripheral membrane protein</topology>
        <orientation evidence="1">Matrix side</orientation>
    </subcellularLocation>
</comment>
<dbReference type="GO" id="GO:0005829">
    <property type="term" value="C:cytosol"/>
    <property type="evidence" value="ECO:0007669"/>
    <property type="project" value="TreeGrafter"/>
</dbReference>
<evidence type="ECO:0000256" key="1">
    <source>
        <dbReference type="ARBA" id="ARBA00004443"/>
    </source>
</evidence>
<dbReference type="AlphaFoldDB" id="A0AAV4LV51"/>
<evidence type="ECO:0000256" key="8">
    <source>
        <dbReference type="ARBA" id="ARBA00022982"/>
    </source>
</evidence>
<dbReference type="PANTHER" id="PTHR12649">
    <property type="entry name" value="PEPTIDYL-TRNA HYDROLASE 2"/>
    <property type="match status" value="1"/>
</dbReference>
<evidence type="ECO:0000256" key="4">
    <source>
        <dbReference type="ARBA" id="ARBA00022448"/>
    </source>
</evidence>
<evidence type="ECO:0000256" key="9">
    <source>
        <dbReference type="ARBA" id="ARBA00023128"/>
    </source>
</evidence>
<keyword evidence="10" id="KW-0472">Membrane</keyword>
<keyword evidence="4" id="KW-0813">Transport</keyword>
<comment type="similarity">
    <text evidence="2">Belongs to the UQCRB/QCR7 family.</text>
</comment>